<keyword evidence="1" id="KW-0812">Transmembrane</keyword>
<keyword evidence="3" id="KW-0012">Acyltransferase</keyword>
<feature type="transmembrane region" description="Helical" evidence="1">
    <location>
        <begin position="197"/>
        <end position="215"/>
    </location>
</feature>
<dbReference type="InterPro" id="IPR002656">
    <property type="entry name" value="Acyl_transf_3_dom"/>
</dbReference>
<feature type="transmembrane region" description="Helical" evidence="1">
    <location>
        <begin position="12"/>
        <end position="29"/>
    </location>
</feature>
<accession>A0A1I1URH7</accession>
<evidence type="ECO:0000256" key="1">
    <source>
        <dbReference type="SAM" id="Phobius"/>
    </source>
</evidence>
<protein>
    <submittedName>
        <fullName evidence="3">Peptidoglycan/LPS O-acetylase OafA/YrhL, contains acyltransferase and SGNH-hydrolase domains</fullName>
    </submittedName>
</protein>
<keyword evidence="1" id="KW-0472">Membrane</keyword>
<dbReference type="PANTHER" id="PTHR23028">
    <property type="entry name" value="ACETYLTRANSFERASE"/>
    <property type="match status" value="1"/>
</dbReference>
<dbReference type="GO" id="GO:0016747">
    <property type="term" value="F:acyltransferase activity, transferring groups other than amino-acyl groups"/>
    <property type="evidence" value="ECO:0007669"/>
    <property type="project" value="InterPro"/>
</dbReference>
<dbReference type="GO" id="GO:0016020">
    <property type="term" value="C:membrane"/>
    <property type="evidence" value="ECO:0007669"/>
    <property type="project" value="TreeGrafter"/>
</dbReference>
<feature type="transmembrane region" description="Helical" evidence="1">
    <location>
        <begin position="227"/>
        <end position="245"/>
    </location>
</feature>
<dbReference type="AlphaFoldDB" id="A0A1I1URH7"/>
<dbReference type="GO" id="GO:0016787">
    <property type="term" value="F:hydrolase activity"/>
    <property type="evidence" value="ECO:0007669"/>
    <property type="project" value="UniProtKB-KW"/>
</dbReference>
<dbReference type="GO" id="GO:0009103">
    <property type="term" value="P:lipopolysaccharide biosynthetic process"/>
    <property type="evidence" value="ECO:0007669"/>
    <property type="project" value="TreeGrafter"/>
</dbReference>
<feature type="domain" description="Acyltransferase 3" evidence="2">
    <location>
        <begin position="11"/>
        <end position="341"/>
    </location>
</feature>
<name>A0A1I1URH7_9ACTN</name>
<keyword evidence="3" id="KW-0808">Transferase</keyword>
<dbReference type="OrthoDB" id="3404679at2"/>
<evidence type="ECO:0000313" key="3">
    <source>
        <dbReference type="EMBL" id="SFD73386.1"/>
    </source>
</evidence>
<dbReference type="Pfam" id="PF01757">
    <property type="entry name" value="Acyl_transf_3"/>
    <property type="match status" value="1"/>
</dbReference>
<keyword evidence="3" id="KW-0378">Hydrolase</keyword>
<dbReference type="InterPro" id="IPR050879">
    <property type="entry name" value="Acyltransferase_3"/>
</dbReference>
<sequence>MSNPGQARRRDLDVVRALAVVLALGWHFARKPTGVPPLTWAAAPGGSFGWAGVDLFFVLSGFLIGRLVFLETRRTGRFDGWRFSVRRAFKLWPVLYLYLVVQALAGTDRPGDTSGSLWPNAVHLQNYLGTSVPHLWSLAVEEQFYLALAVLLPLAARRRVRPRTVAAVLGAVLVVALALRVWATARGWGAVDVQWQAQFRADSLAAGVLLAWAAVHRTDVFDALRRRRTPLLAVVAGGTAWLAIVSKSSPWGMTAGYTVAWVWAAALLLLVLDARWVDRAGWVSRPLAALGRNSYGIYVWHVLAAQLAIEALGRDYADGGGVNLVVKYAAALVVGVVATQLVERPSLWLRDRLLPGVAQTKAEKPVTERPTMSVFISRVPS</sequence>
<dbReference type="STRING" id="1225127.SAMN05661030_4111"/>
<feature type="transmembrane region" description="Helical" evidence="1">
    <location>
        <begin position="166"/>
        <end position="185"/>
    </location>
</feature>
<reference evidence="4" key="1">
    <citation type="submission" date="2016-10" db="EMBL/GenBank/DDBJ databases">
        <authorList>
            <person name="Varghese N."/>
            <person name="Submissions S."/>
        </authorList>
    </citation>
    <scope>NUCLEOTIDE SEQUENCE [LARGE SCALE GENOMIC DNA]</scope>
    <source>
        <strain evidence="4">DSM 45962</strain>
    </source>
</reference>
<proteinExistence type="predicted"/>
<dbReference type="PANTHER" id="PTHR23028:SF53">
    <property type="entry name" value="ACYL_TRANSF_3 DOMAIN-CONTAINING PROTEIN"/>
    <property type="match status" value="1"/>
</dbReference>
<feature type="transmembrane region" description="Helical" evidence="1">
    <location>
        <begin position="251"/>
        <end position="274"/>
    </location>
</feature>
<feature type="transmembrane region" description="Helical" evidence="1">
    <location>
        <begin position="49"/>
        <end position="69"/>
    </location>
</feature>
<dbReference type="EMBL" id="FOMD01000006">
    <property type="protein sequence ID" value="SFD73386.1"/>
    <property type="molecule type" value="Genomic_DNA"/>
</dbReference>
<dbReference type="RefSeq" id="WP_091563978.1">
    <property type="nucleotide sequence ID" value="NZ_BNAC01000006.1"/>
</dbReference>
<keyword evidence="4" id="KW-1185">Reference proteome</keyword>
<evidence type="ECO:0000313" key="4">
    <source>
        <dbReference type="Proteomes" id="UP000199022"/>
    </source>
</evidence>
<keyword evidence="1" id="KW-1133">Transmembrane helix</keyword>
<gene>
    <name evidence="3" type="ORF">SAMN05661030_4111</name>
</gene>
<organism evidence="3 4">
    <name type="scientific">Klenkia taihuensis</name>
    <dbReference type="NCBI Taxonomy" id="1225127"/>
    <lineage>
        <taxon>Bacteria</taxon>
        <taxon>Bacillati</taxon>
        <taxon>Actinomycetota</taxon>
        <taxon>Actinomycetes</taxon>
        <taxon>Geodermatophilales</taxon>
        <taxon>Geodermatophilaceae</taxon>
        <taxon>Klenkia</taxon>
    </lineage>
</organism>
<evidence type="ECO:0000259" key="2">
    <source>
        <dbReference type="Pfam" id="PF01757"/>
    </source>
</evidence>
<dbReference type="Proteomes" id="UP000199022">
    <property type="component" value="Unassembled WGS sequence"/>
</dbReference>